<evidence type="ECO:0000313" key="2">
    <source>
        <dbReference type="Proteomes" id="UP000830768"/>
    </source>
</evidence>
<protein>
    <submittedName>
        <fullName evidence="1">Uncharacterized protein</fullName>
    </submittedName>
</protein>
<proteinExistence type="predicted"/>
<accession>A0ACD3YSV3</accession>
<name>A0ACD3YSV3_FUSSC</name>
<dbReference type="EMBL" id="CP090032">
    <property type="protein sequence ID" value="UPK92048.1"/>
    <property type="molecule type" value="Genomic_DNA"/>
</dbReference>
<reference evidence="1" key="1">
    <citation type="submission" date="2021-11" db="EMBL/GenBank/DDBJ databases">
        <title>Fusarium solani-melongenae Genome sequencing and assembly.</title>
        <authorList>
            <person name="Xie S."/>
            <person name="Huang L."/>
            <person name="Zhang X."/>
        </authorList>
    </citation>
    <scope>NUCLEOTIDE SEQUENCE</scope>
    <source>
        <strain evidence="1">CRI 24-3</strain>
    </source>
</reference>
<organism evidence="1 2">
    <name type="scientific">Fusarium solani subsp. cucurbitae</name>
    <name type="common">Neocosmosporum cucurbitae</name>
    <dbReference type="NCBI Taxonomy" id="2747967"/>
    <lineage>
        <taxon>Eukaryota</taxon>
        <taxon>Fungi</taxon>
        <taxon>Dikarya</taxon>
        <taxon>Ascomycota</taxon>
        <taxon>Pezizomycotina</taxon>
        <taxon>Sordariomycetes</taxon>
        <taxon>Hypocreomycetidae</taxon>
        <taxon>Hypocreales</taxon>
        <taxon>Nectriaceae</taxon>
        <taxon>Fusarium</taxon>
        <taxon>Fusarium solani species complex</taxon>
    </lineage>
</organism>
<evidence type="ECO:0000313" key="1">
    <source>
        <dbReference type="EMBL" id="UPK92048.1"/>
    </source>
</evidence>
<dbReference type="Proteomes" id="UP000830768">
    <property type="component" value="Chromosome 3"/>
</dbReference>
<keyword evidence="2" id="KW-1185">Reference proteome</keyword>
<sequence length="135" mass="14875">MAGPSLAMPNANPGLSPLVDSPNLVARAPGDEPTTTVKIPGSDKTTTKEPPARGDGYLKRFVQNTLDEMNSVRQNTTSYMTWLTDQGELDWNLLAQDAVKVSGQIMTSIDLNTMVEDMLRQIANYIRYFAVSLPW</sequence>
<gene>
    <name evidence="1" type="ORF">LCI18_002983</name>
</gene>